<accession>D5BEW2</accession>
<dbReference type="AlphaFoldDB" id="D5BEW2"/>
<organism evidence="1 2">
    <name type="scientific">Zunongwangia profunda (strain DSM 18752 / CCTCC AB 206139 / SM-A87)</name>
    <name type="common">Wangia profunda</name>
    <dbReference type="NCBI Taxonomy" id="655815"/>
    <lineage>
        <taxon>Bacteria</taxon>
        <taxon>Pseudomonadati</taxon>
        <taxon>Bacteroidota</taxon>
        <taxon>Flavobacteriia</taxon>
        <taxon>Flavobacteriales</taxon>
        <taxon>Flavobacteriaceae</taxon>
        <taxon>Zunongwangia</taxon>
    </lineage>
</organism>
<dbReference type="EMBL" id="CP001650">
    <property type="protein sequence ID" value="ADF50841.1"/>
    <property type="molecule type" value="Genomic_DNA"/>
</dbReference>
<reference evidence="1 2" key="1">
    <citation type="journal article" date="2010" name="BMC Genomics">
        <title>The complete genome of Zunongwangia profunda SM-A87 reveals its adaptation to the deep-sea environment and ecological role in sedimentary organic nitrogen degradation.</title>
        <authorList>
            <person name="Qin Q.L."/>
            <person name="Zhang X.Y."/>
            <person name="Wang X.M."/>
            <person name="Liu G.M."/>
            <person name="Chen X.L."/>
            <person name="Xie B.B."/>
            <person name="Dang H.Y."/>
            <person name="Zhou B.C."/>
            <person name="Yu J."/>
            <person name="Zhang Y.Z."/>
        </authorList>
    </citation>
    <scope>NUCLEOTIDE SEQUENCE [LARGE SCALE GENOMIC DNA]</scope>
    <source>
        <strain evidence="2">DSM 18752 / CCTCC AB 206139 / SM-A87</strain>
    </source>
</reference>
<dbReference type="HOGENOM" id="CLU_3368204_0_0_10"/>
<dbReference type="Proteomes" id="UP000001654">
    <property type="component" value="Chromosome"/>
</dbReference>
<name>D5BEW2_ZUNPS</name>
<dbReference type="KEGG" id="zpr:ZPR_0483"/>
<gene>
    <name evidence="1" type="ordered locus">ZPR_0483</name>
</gene>
<evidence type="ECO:0000313" key="2">
    <source>
        <dbReference type="Proteomes" id="UP000001654"/>
    </source>
</evidence>
<protein>
    <submittedName>
        <fullName evidence="1">Uncharacterized protein</fullName>
    </submittedName>
</protein>
<keyword evidence="2" id="KW-1185">Reference proteome</keyword>
<proteinExistence type="predicted"/>
<sequence>MTKSQQLAKRKLYRFMTKIDIESSAIVALAGSEIF</sequence>
<evidence type="ECO:0000313" key="1">
    <source>
        <dbReference type="EMBL" id="ADF50841.1"/>
    </source>
</evidence>